<dbReference type="GO" id="GO:0000132">
    <property type="term" value="P:establishment of mitotic spindle orientation"/>
    <property type="evidence" value="ECO:0007669"/>
    <property type="project" value="TreeGrafter"/>
</dbReference>
<dbReference type="OrthoDB" id="10255000at2759"/>
<dbReference type="InterPro" id="IPR042791">
    <property type="entry name" value="CDK5RAP2"/>
</dbReference>
<dbReference type="GO" id="GO:0097431">
    <property type="term" value="C:mitotic spindle pole"/>
    <property type="evidence" value="ECO:0007669"/>
    <property type="project" value="TreeGrafter"/>
</dbReference>
<name>W8BUG9_CERCA</name>
<dbReference type="GO" id="GO:0090266">
    <property type="term" value="P:regulation of mitotic cell cycle spindle assembly checkpoint"/>
    <property type="evidence" value="ECO:0007669"/>
    <property type="project" value="TreeGrafter"/>
</dbReference>
<dbReference type="GO" id="GO:0035371">
    <property type="term" value="C:microtubule plus-end"/>
    <property type="evidence" value="ECO:0007669"/>
    <property type="project" value="TreeGrafter"/>
</dbReference>
<dbReference type="GO" id="GO:0043015">
    <property type="term" value="F:gamma-tubulin binding"/>
    <property type="evidence" value="ECO:0007669"/>
    <property type="project" value="TreeGrafter"/>
</dbReference>
<reference evidence="5" key="1">
    <citation type="submission" date="2013-07" db="EMBL/GenBank/DDBJ databases">
        <authorList>
            <person name="Geib S."/>
        </authorList>
    </citation>
    <scope>NUCLEOTIDE SEQUENCE</scope>
</reference>
<dbReference type="PANTHER" id="PTHR46930">
    <property type="entry name" value="CDK5 REGULATORY SUBUNIT-ASSOCIATED PROTEIN 2"/>
    <property type="match status" value="1"/>
</dbReference>
<dbReference type="GO" id="GO:0007059">
    <property type="term" value="P:chromosome segregation"/>
    <property type="evidence" value="ECO:0007669"/>
    <property type="project" value="TreeGrafter"/>
</dbReference>
<evidence type="ECO:0000256" key="3">
    <source>
        <dbReference type="SAM" id="Coils"/>
    </source>
</evidence>
<evidence type="ECO:0000256" key="1">
    <source>
        <dbReference type="ARBA" id="ARBA00004496"/>
    </source>
</evidence>
<evidence type="ECO:0000259" key="4">
    <source>
        <dbReference type="Pfam" id="PF07989"/>
    </source>
</evidence>
<sequence>MSGIFRSTSLNNTSHSTPQKRYSYGAFCTSPSTLKDVTMEHPYGVGFPCVSLQGQGATSPPVQGRSVREFEEQMASLRKENFNLKLRLYFLEESVPGYHQANTEGHESLMKQLIDTKVEIEILRKELEEKQELLKEAAQAMNHMEEIQKETETKAQAFIEELKQKIQFLEMERDMDKSQQSGFMNDLLGRSEISENVNTLQKIRELEGMVTQSEEKIGALQAQNSKFEDIIAMRDEAIKEYEDKVKELAFQHAELQEMMENKEKDMANIELTLKSLRLCNADLKEDNGNLIEALKSTQDNFRKEFTNMKVCEKRMREQQDALSKMQSTISIKTANTARLLERIQDYEKMVTKMNFERNLAKKENRFFRAIIGKLQRSKANECFTIEKEEIYQQYAHEFDEKPVDCNKHYEMNYRDMLKARGDFHGEYLLKQKLSVNYSNSAKYNKVVERCEQHDHTESNAIVKSSYHRNDVCSRHRSIVGMSKAGDGYCRIGLTCDELQEHTHEPEFPIRYTISDANMFASCEGGGCGGCDGGCSCSIGGSGRGSGSGAAVGCYTPRSNSCTSLQGNFSTSNIFCGEPETCDEKDVDYLQAKRHNPITHMDGVRFVYSKFGNY</sequence>
<protein>
    <submittedName>
        <fullName evidence="5">Centrosomin</fullName>
    </submittedName>
</protein>
<proteinExistence type="evidence at transcript level"/>
<organism evidence="5">
    <name type="scientific">Ceratitis capitata</name>
    <name type="common">Mediterranean fruit fly</name>
    <name type="synonym">Tephritis capitata</name>
    <dbReference type="NCBI Taxonomy" id="7213"/>
    <lineage>
        <taxon>Eukaryota</taxon>
        <taxon>Metazoa</taxon>
        <taxon>Ecdysozoa</taxon>
        <taxon>Arthropoda</taxon>
        <taxon>Hexapoda</taxon>
        <taxon>Insecta</taxon>
        <taxon>Pterygota</taxon>
        <taxon>Neoptera</taxon>
        <taxon>Endopterygota</taxon>
        <taxon>Diptera</taxon>
        <taxon>Brachycera</taxon>
        <taxon>Muscomorpha</taxon>
        <taxon>Tephritoidea</taxon>
        <taxon>Tephritidae</taxon>
        <taxon>Ceratitis</taxon>
        <taxon>Ceratitis</taxon>
    </lineage>
</organism>
<evidence type="ECO:0000256" key="2">
    <source>
        <dbReference type="ARBA" id="ARBA00022490"/>
    </source>
</evidence>
<dbReference type="Pfam" id="PF07989">
    <property type="entry name" value="Cnn_1N"/>
    <property type="match status" value="1"/>
</dbReference>
<dbReference type="GO" id="GO:0007099">
    <property type="term" value="P:centriole replication"/>
    <property type="evidence" value="ECO:0007669"/>
    <property type="project" value="TreeGrafter"/>
</dbReference>
<dbReference type="InterPro" id="IPR012943">
    <property type="entry name" value="Cnn_1N"/>
</dbReference>
<dbReference type="GO" id="GO:0005737">
    <property type="term" value="C:cytoplasm"/>
    <property type="evidence" value="ECO:0007669"/>
    <property type="project" value="UniProtKB-SubCell"/>
</dbReference>
<feature type="domain" description="Centrosomin N-terminal motif 1" evidence="4">
    <location>
        <begin position="66"/>
        <end position="141"/>
    </location>
</feature>
<dbReference type="GO" id="GO:0001578">
    <property type="term" value="P:microtubule bundle formation"/>
    <property type="evidence" value="ECO:0007669"/>
    <property type="project" value="TreeGrafter"/>
</dbReference>
<keyword evidence="2" id="KW-0963">Cytoplasm</keyword>
<evidence type="ECO:0000313" key="5">
    <source>
        <dbReference type="EMBL" id="JAB92779.1"/>
    </source>
</evidence>
<gene>
    <name evidence="5" type="primary">CNN</name>
</gene>
<feature type="coiled-coil region" evidence="3">
    <location>
        <begin position="203"/>
        <end position="328"/>
    </location>
</feature>
<dbReference type="PANTHER" id="PTHR46930:SF1">
    <property type="entry name" value="CDK5 REGULATORY SUBUNIT-ASSOCIATED PROTEIN 2"/>
    <property type="match status" value="1"/>
</dbReference>
<dbReference type="GO" id="GO:0000242">
    <property type="term" value="C:pericentriolar material"/>
    <property type="evidence" value="ECO:0007669"/>
    <property type="project" value="TreeGrafter"/>
</dbReference>
<feature type="coiled-coil region" evidence="3">
    <location>
        <begin position="67"/>
        <end position="179"/>
    </location>
</feature>
<reference evidence="5" key="2">
    <citation type="journal article" date="2014" name="BMC Genomics">
        <title>A genomic perspective to assessing quality of mass-reared SIT flies used in Mediterranean fruit fly (Ceratitis capitata) eradication in California.</title>
        <authorList>
            <person name="Calla B."/>
            <person name="Hall B."/>
            <person name="Hou S."/>
            <person name="Geib S.M."/>
        </authorList>
    </citation>
    <scope>NUCLEOTIDE SEQUENCE</scope>
</reference>
<dbReference type="GO" id="GO:0008017">
    <property type="term" value="F:microtubule binding"/>
    <property type="evidence" value="ECO:0007669"/>
    <property type="project" value="TreeGrafter"/>
</dbReference>
<dbReference type="AlphaFoldDB" id="W8BUG9"/>
<dbReference type="GO" id="GO:0046600">
    <property type="term" value="P:negative regulation of centriole replication"/>
    <property type="evidence" value="ECO:0007669"/>
    <property type="project" value="TreeGrafter"/>
</dbReference>
<comment type="subcellular location">
    <subcellularLocation>
        <location evidence="1">Cytoplasm</location>
    </subcellularLocation>
</comment>
<accession>W8BUG9</accession>
<keyword evidence="3" id="KW-0175">Coiled coil</keyword>
<dbReference type="EMBL" id="GAMC01013776">
    <property type="protein sequence ID" value="JAB92779.1"/>
    <property type="molecule type" value="mRNA"/>
</dbReference>